<evidence type="ECO:0000313" key="11">
    <source>
        <dbReference type="EMBL" id="MFC3659420.1"/>
    </source>
</evidence>
<dbReference type="InterPro" id="IPR013785">
    <property type="entry name" value="Aldolase_TIM"/>
</dbReference>
<dbReference type="NCBIfam" id="NF002298">
    <property type="entry name" value="PRK01222.1-4"/>
    <property type="match status" value="1"/>
</dbReference>
<evidence type="ECO:0000313" key="12">
    <source>
        <dbReference type="Proteomes" id="UP001595724"/>
    </source>
</evidence>
<evidence type="ECO:0000256" key="2">
    <source>
        <dbReference type="ARBA" id="ARBA00004664"/>
    </source>
</evidence>
<dbReference type="CDD" id="cd00405">
    <property type="entry name" value="PRAI"/>
    <property type="match status" value="1"/>
</dbReference>
<dbReference type="InterPro" id="IPR011060">
    <property type="entry name" value="RibuloseP-bd_barrel"/>
</dbReference>
<comment type="caution">
    <text evidence="11">The sequence shown here is derived from an EMBL/GenBank/DDBJ whole genome shotgun (WGS) entry which is preliminary data.</text>
</comment>
<name>A0ABV7UR40_9GAMM</name>
<evidence type="ECO:0000256" key="9">
    <source>
        <dbReference type="HAMAP-Rule" id="MF_00135"/>
    </source>
</evidence>
<dbReference type="SUPFAM" id="SSF51366">
    <property type="entry name" value="Ribulose-phoshate binding barrel"/>
    <property type="match status" value="1"/>
</dbReference>
<keyword evidence="7 9" id="KW-0057">Aromatic amino acid biosynthesis</keyword>
<proteinExistence type="inferred from homology"/>
<dbReference type="Pfam" id="PF00697">
    <property type="entry name" value="PRAI"/>
    <property type="match status" value="1"/>
</dbReference>
<evidence type="ECO:0000256" key="4">
    <source>
        <dbReference type="ARBA" id="ARBA00022272"/>
    </source>
</evidence>
<keyword evidence="12" id="KW-1185">Reference proteome</keyword>
<sequence length="235" mass="24932">MSRTLFRTRIKFCGMTRPGDVRLASELGADAVGFVFAEGSPRKIHPNEARAMRNALAPLVDAVAVFRDNGADEVREVVKQVRPSLLQFHGDEDDAFCRGFGVPYIKAIAMGDALVGDAMALQVRYSGAAAFLFDSHGGGTDGGSGRSFDWSRIPKGLVRPVIVAGGIDSGNVFDAIVRTLPWGVDVSSGIEASVGIKDGDRMRAFVEEVRRADCHVEPDIDIGGAAAARANGIGK</sequence>
<comment type="similarity">
    <text evidence="9">Belongs to the TrpF family.</text>
</comment>
<protein>
    <recommendedName>
        <fullName evidence="4 9">N-(5'-phosphoribosyl)anthranilate isomerase</fullName>
        <shortName evidence="9">PRAI</shortName>
        <ecNumber evidence="3 9">5.3.1.24</ecNumber>
    </recommendedName>
</protein>
<dbReference type="EC" id="5.3.1.24" evidence="3 9"/>
<comment type="catalytic activity">
    <reaction evidence="1 9">
        <text>N-(5-phospho-beta-D-ribosyl)anthranilate = 1-(2-carboxyphenylamino)-1-deoxy-D-ribulose 5-phosphate</text>
        <dbReference type="Rhea" id="RHEA:21540"/>
        <dbReference type="ChEBI" id="CHEBI:18277"/>
        <dbReference type="ChEBI" id="CHEBI:58613"/>
        <dbReference type="EC" id="5.3.1.24"/>
    </reaction>
</comment>
<feature type="domain" description="N-(5'phosphoribosyl) anthranilate isomerase (PRAI)" evidence="10">
    <location>
        <begin position="11"/>
        <end position="207"/>
    </location>
</feature>
<dbReference type="NCBIfam" id="NF002296">
    <property type="entry name" value="PRK01222.1-2"/>
    <property type="match status" value="1"/>
</dbReference>
<dbReference type="InterPro" id="IPR044643">
    <property type="entry name" value="TrpF_fam"/>
</dbReference>
<evidence type="ECO:0000256" key="6">
    <source>
        <dbReference type="ARBA" id="ARBA00022822"/>
    </source>
</evidence>
<evidence type="ECO:0000256" key="1">
    <source>
        <dbReference type="ARBA" id="ARBA00001164"/>
    </source>
</evidence>
<dbReference type="PANTHER" id="PTHR42894">
    <property type="entry name" value="N-(5'-PHOSPHORIBOSYL)ANTHRANILATE ISOMERASE"/>
    <property type="match status" value="1"/>
</dbReference>
<dbReference type="RefSeq" id="WP_386706761.1">
    <property type="nucleotide sequence ID" value="NZ_JBHRYF010000001.1"/>
</dbReference>
<evidence type="ECO:0000256" key="3">
    <source>
        <dbReference type="ARBA" id="ARBA00012572"/>
    </source>
</evidence>
<keyword evidence="5 9" id="KW-0028">Amino-acid biosynthesis</keyword>
<keyword evidence="6 9" id="KW-0822">Tryptophan biosynthesis</keyword>
<comment type="pathway">
    <text evidence="2 9">Amino-acid biosynthesis; L-tryptophan biosynthesis; L-tryptophan from chorismate: step 3/5.</text>
</comment>
<dbReference type="EMBL" id="JBHRYF010000001">
    <property type="protein sequence ID" value="MFC3659420.1"/>
    <property type="molecule type" value="Genomic_DNA"/>
</dbReference>
<evidence type="ECO:0000259" key="10">
    <source>
        <dbReference type="Pfam" id="PF00697"/>
    </source>
</evidence>
<keyword evidence="8 9" id="KW-0413">Isomerase</keyword>
<organism evidence="11 12">
    <name type="scientific">Luteimonas notoginsengisoli</name>
    <dbReference type="NCBI Taxonomy" id="1578200"/>
    <lineage>
        <taxon>Bacteria</taxon>
        <taxon>Pseudomonadati</taxon>
        <taxon>Pseudomonadota</taxon>
        <taxon>Gammaproteobacteria</taxon>
        <taxon>Lysobacterales</taxon>
        <taxon>Lysobacteraceae</taxon>
        <taxon>Luteimonas</taxon>
    </lineage>
</organism>
<dbReference type="InterPro" id="IPR001240">
    <property type="entry name" value="PRAI_dom"/>
</dbReference>
<dbReference type="GO" id="GO:0004640">
    <property type="term" value="F:phosphoribosylanthranilate isomerase activity"/>
    <property type="evidence" value="ECO:0007669"/>
    <property type="project" value="UniProtKB-EC"/>
</dbReference>
<reference evidence="12" key="1">
    <citation type="journal article" date="2019" name="Int. J. Syst. Evol. Microbiol.">
        <title>The Global Catalogue of Microorganisms (GCM) 10K type strain sequencing project: providing services to taxonomists for standard genome sequencing and annotation.</title>
        <authorList>
            <consortium name="The Broad Institute Genomics Platform"/>
            <consortium name="The Broad Institute Genome Sequencing Center for Infectious Disease"/>
            <person name="Wu L."/>
            <person name="Ma J."/>
        </authorList>
    </citation>
    <scope>NUCLEOTIDE SEQUENCE [LARGE SCALE GENOMIC DNA]</scope>
    <source>
        <strain evidence="12">KCTC 42211</strain>
    </source>
</reference>
<evidence type="ECO:0000256" key="5">
    <source>
        <dbReference type="ARBA" id="ARBA00022605"/>
    </source>
</evidence>
<dbReference type="PANTHER" id="PTHR42894:SF1">
    <property type="entry name" value="N-(5'-PHOSPHORIBOSYL)ANTHRANILATE ISOMERASE"/>
    <property type="match status" value="1"/>
</dbReference>
<evidence type="ECO:0000256" key="7">
    <source>
        <dbReference type="ARBA" id="ARBA00023141"/>
    </source>
</evidence>
<gene>
    <name evidence="9" type="primary">trpF</name>
    <name evidence="11" type="ORF">ACFOM9_04910</name>
</gene>
<accession>A0ABV7UR40</accession>
<dbReference type="Proteomes" id="UP001595724">
    <property type="component" value="Unassembled WGS sequence"/>
</dbReference>
<dbReference type="Gene3D" id="3.20.20.70">
    <property type="entry name" value="Aldolase class I"/>
    <property type="match status" value="1"/>
</dbReference>
<evidence type="ECO:0000256" key="8">
    <source>
        <dbReference type="ARBA" id="ARBA00023235"/>
    </source>
</evidence>
<dbReference type="HAMAP" id="MF_00135">
    <property type="entry name" value="PRAI"/>
    <property type="match status" value="1"/>
</dbReference>